<reference evidence="6 7" key="1">
    <citation type="submission" date="2019-02" db="EMBL/GenBank/DDBJ databases">
        <title>Deep-cultivation of Planctomycetes and their phenomic and genomic characterization uncovers novel biology.</title>
        <authorList>
            <person name="Wiegand S."/>
            <person name="Jogler M."/>
            <person name="Boedeker C."/>
            <person name="Pinto D."/>
            <person name="Vollmers J."/>
            <person name="Rivas-Marin E."/>
            <person name="Kohn T."/>
            <person name="Peeters S.H."/>
            <person name="Heuer A."/>
            <person name="Rast P."/>
            <person name="Oberbeckmann S."/>
            <person name="Bunk B."/>
            <person name="Jeske O."/>
            <person name="Meyerdierks A."/>
            <person name="Storesund J.E."/>
            <person name="Kallscheuer N."/>
            <person name="Luecker S."/>
            <person name="Lage O.M."/>
            <person name="Pohl T."/>
            <person name="Merkel B.J."/>
            <person name="Hornburger P."/>
            <person name="Mueller R.-W."/>
            <person name="Bruemmer F."/>
            <person name="Labrenz M."/>
            <person name="Spormann A.M."/>
            <person name="Op Den Camp H."/>
            <person name="Overmann J."/>
            <person name="Amann R."/>
            <person name="Jetten M.S.M."/>
            <person name="Mascher T."/>
            <person name="Medema M.H."/>
            <person name="Devos D.P."/>
            <person name="Kaster A.-K."/>
            <person name="Ovreas L."/>
            <person name="Rohde M."/>
            <person name="Galperin M.Y."/>
            <person name="Jogler C."/>
        </authorList>
    </citation>
    <scope>NUCLEOTIDE SEQUENCE [LARGE SCALE GENOMIC DNA]</scope>
    <source>
        <strain evidence="6 7">Poly41</strain>
    </source>
</reference>
<comment type="caution">
    <text evidence="6">The sequence shown here is derived from an EMBL/GenBank/DDBJ whole genome shotgun (WGS) entry which is preliminary data.</text>
</comment>
<dbReference type="NCBIfam" id="TIGR00972">
    <property type="entry name" value="3a0107s01c2"/>
    <property type="match status" value="1"/>
</dbReference>
<keyword evidence="7" id="KW-1185">Reference proteome</keyword>
<proteinExistence type="predicted"/>
<dbReference type="InterPro" id="IPR017871">
    <property type="entry name" value="ABC_transporter-like_CS"/>
</dbReference>
<dbReference type="GO" id="GO:0035435">
    <property type="term" value="P:phosphate ion transmembrane transport"/>
    <property type="evidence" value="ECO:0007669"/>
    <property type="project" value="InterPro"/>
</dbReference>
<dbReference type="SMART" id="SM00382">
    <property type="entry name" value="AAA"/>
    <property type="match status" value="1"/>
</dbReference>
<evidence type="ECO:0000256" key="2">
    <source>
        <dbReference type="ARBA" id="ARBA00022592"/>
    </source>
</evidence>
<gene>
    <name evidence="6" type="primary">pstB3</name>
    <name evidence="6" type="ORF">Poly41_38880</name>
</gene>
<evidence type="ECO:0000256" key="4">
    <source>
        <dbReference type="ARBA" id="ARBA00022840"/>
    </source>
</evidence>
<evidence type="ECO:0000259" key="5">
    <source>
        <dbReference type="PROSITE" id="PS50893"/>
    </source>
</evidence>
<dbReference type="GO" id="GO:0005524">
    <property type="term" value="F:ATP binding"/>
    <property type="evidence" value="ECO:0007669"/>
    <property type="project" value="UniProtKB-KW"/>
</dbReference>
<evidence type="ECO:0000256" key="3">
    <source>
        <dbReference type="ARBA" id="ARBA00022741"/>
    </source>
</evidence>
<keyword evidence="4 6" id="KW-0067">ATP-binding</keyword>
<feature type="domain" description="ABC transporter" evidence="5">
    <location>
        <begin position="21"/>
        <end position="269"/>
    </location>
</feature>
<evidence type="ECO:0000313" key="7">
    <source>
        <dbReference type="Proteomes" id="UP000319143"/>
    </source>
</evidence>
<protein>
    <submittedName>
        <fullName evidence="6">Phosphate import ATP-binding protein PstB 3</fullName>
    </submittedName>
</protein>
<evidence type="ECO:0000313" key="6">
    <source>
        <dbReference type="EMBL" id="TWU36135.1"/>
    </source>
</evidence>
<dbReference type="InterPro" id="IPR003439">
    <property type="entry name" value="ABC_transporter-like_ATP-bd"/>
</dbReference>
<dbReference type="RefSeq" id="WP_146528162.1">
    <property type="nucleotide sequence ID" value="NZ_SJPV01000006.1"/>
</dbReference>
<dbReference type="Gene3D" id="3.40.50.300">
    <property type="entry name" value="P-loop containing nucleotide triphosphate hydrolases"/>
    <property type="match status" value="1"/>
</dbReference>
<dbReference type="PROSITE" id="PS50893">
    <property type="entry name" value="ABC_TRANSPORTER_2"/>
    <property type="match status" value="1"/>
</dbReference>
<keyword evidence="1" id="KW-0813">Transport</keyword>
<sequence>MIATTNEPTQSPGPNAKNHLLLDCKIDNLYYGNFRAVRDSHVPIHRSSITAFIGPSGCGKSSALRCLNRMNDLVRGFRFEGHVHFRGKDIYHAKVDPVAVRRYIGMVFQQPNPFAMSIYNNVAFGLRLNRYRGDIAEKVEAALRGAALWDEVKDKLKNSGLSLSGGQQQRLCIARAIATEPEVLLMDEPCSALDPIATRRIEDLMQELKEKYTIAIVTHNLQQAKRVADRTAFMYVDTSEGGRTGYLVEFGETDGLFESPQEEATKQYIRGEFS</sequence>
<dbReference type="Pfam" id="PF00005">
    <property type="entry name" value="ABC_tran"/>
    <property type="match status" value="1"/>
</dbReference>
<dbReference type="PROSITE" id="PS00211">
    <property type="entry name" value="ABC_TRANSPORTER_1"/>
    <property type="match status" value="1"/>
</dbReference>
<accession>A0A5C6DIU1</accession>
<dbReference type="InterPro" id="IPR003593">
    <property type="entry name" value="AAA+_ATPase"/>
</dbReference>
<dbReference type="SUPFAM" id="SSF52540">
    <property type="entry name" value="P-loop containing nucleoside triphosphate hydrolases"/>
    <property type="match status" value="1"/>
</dbReference>
<dbReference type="AlphaFoldDB" id="A0A5C6DIU1"/>
<dbReference type="PANTHER" id="PTHR43423:SF1">
    <property type="entry name" value="ABC TRANSPORTER I FAMILY MEMBER 17"/>
    <property type="match status" value="1"/>
</dbReference>
<evidence type="ECO:0000256" key="1">
    <source>
        <dbReference type="ARBA" id="ARBA00022448"/>
    </source>
</evidence>
<dbReference type="GO" id="GO:0016887">
    <property type="term" value="F:ATP hydrolysis activity"/>
    <property type="evidence" value="ECO:0007669"/>
    <property type="project" value="InterPro"/>
</dbReference>
<dbReference type="OrthoDB" id="9804199at2"/>
<dbReference type="InterPro" id="IPR005670">
    <property type="entry name" value="PstB-like"/>
</dbReference>
<dbReference type="CDD" id="cd03260">
    <property type="entry name" value="ABC_PstB_phosphate_transporter"/>
    <property type="match status" value="1"/>
</dbReference>
<keyword evidence="3" id="KW-0547">Nucleotide-binding</keyword>
<dbReference type="GO" id="GO:0005315">
    <property type="term" value="F:phosphate transmembrane transporter activity"/>
    <property type="evidence" value="ECO:0007669"/>
    <property type="project" value="InterPro"/>
</dbReference>
<dbReference type="InterPro" id="IPR027417">
    <property type="entry name" value="P-loop_NTPase"/>
</dbReference>
<dbReference type="GO" id="GO:0016020">
    <property type="term" value="C:membrane"/>
    <property type="evidence" value="ECO:0007669"/>
    <property type="project" value="InterPro"/>
</dbReference>
<dbReference type="Proteomes" id="UP000319143">
    <property type="component" value="Unassembled WGS sequence"/>
</dbReference>
<organism evidence="6 7">
    <name type="scientific">Novipirellula artificiosorum</name>
    <dbReference type="NCBI Taxonomy" id="2528016"/>
    <lineage>
        <taxon>Bacteria</taxon>
        <taxon>Pseudomonadati</taxon>
        <taxon>Planctomycetota</taxon>
        <taxon>Planctomycetia</taxon>
        <taxon>Pirellulales</taxon>
        <taxon>Pirellulaceae</taxon>
        <taxon>Novipirellula</taxon>
    </lineage>
</organism>
<dbReference type="EMBL" id="SJPV01000006">
    <property type="protein sequence ID" value="TWU36135.1"/>
    <property type="molecule type" value="Genomic_DNA"/>
</dbReference>
<keyword evidence="2" id="KW-0592">Phosphate transport</keyword>
<dbReference type="PANTHER" id="PTHR43423">
    <property type="entry name" value="ABC TRANSPORTER I FAMILY MEMBER 17"/>
    <property type="match status" value="1"/>
</dbReference>
<name>A0A5C6DIU1_9BACT</name>